<dbReference type="SUPFAM" id="SSF49354">
    <property type="entry name" value="PapD-like"/>
    <property type="match status" value="1"/>
</dbReference>
<dbReference type="GO" id="GO:0030288">
    <property type="term" value="C:outer membrane-bounded periplasmic space"/>
    <property type="evidence" value="ECO:0007669"/>
    <property type="project" value="InterPro"/>
</dbReference>
<evidence type="ECO:0000256" key="7">
    <source>
        <dbReference type="SAM" id="SignalP"/>
    </source>
</evidence>
<dbReference type="InterPro" id="IPR036316">
    <property type="entry name" value="Pili_assmbl_chap_C_dom_sf"/>
</dbReference>
<dbReference type="Gene3D" id="2.60.40.10">
    <property type="entry name" value="Immunoglobulins"/>
    <property type="match status" value="2"/>
</dbReference>
<protein>
    <submittedName>
        <fullName evidence="10">Molecular chaperone</fullName>
    </submittedName>
</protein>
<dbReference type="PRINTS" id="PR00969">
    <property type="entry name" value="CHAPERONPILI"/>
</dbReference>
<dbReference type="EMBL" id="QLIN01000003">
    <property type="protein sequence ID" value="RAI71098.1"/>
    <property type="molecule type" value="Genomic_DNA"/>
</dbReference>
<evidence type="ECO:0000256" key="5">
    <source>
        <dbReference type="ARBA" id="ARBA00022764"/>
    </source>
</evidence>
<dbReference type="GO" id="GO:0071555">
    <property type="term" value="P:cell wall organization"/>
    <property type="evidence" value="ECO:0007669"/>
    <property type="project" value="InterPro"/>
</dbReference>
<comment type="caution">
    <text evidence="10">The sequence shown here is derived from an EMBL/GenBank/DDBJ whole genome shotgun (WGS) entry which is preliminary data.</text>
</comment>
<keyword evidence="5" id="KW-0574">Periplasm</keyword>
<gene>
    <name evidence="10" type="ORF">DOZ80_09075</name>
</gene>
<evidence type="ECO:0000256" key="4">
    <source>
        <dbReference type="ARBA" id="ARBA00022729"/>
    </source>
</evidence>
<dbReference type="InterPro" id="IPR016147">
    <property type="entry name" value="Pili_assmbl_chaperone_N"/>
</dbReference>
<dbReference type="Pfam" id="PF00345">
    <property type="entry name" value="PapD_N"/>
    <property type="match status" value="1"/>
</dbReference>
<evidence type="ECO:0000313" key="11">
    <source>
        <dbReference type="Proteomes" id="UP000249493"/>
    </source>
</evidence>
<evidence type="ECO:0000259" key="8">
    <source>
        <dbReference type="Pfam" id="PF00345"/>
    </source>
</evidence>
<feature type="domain" description="Pili assembly chaperone C-terminal" evidence="9">
    <location>
        <begin position="165"/>
        <end position="227"/>
    </location>
</feature>
<dbReference type="SUPFAM" id="SSF49584">
    <property type="entry name" value="Periplasmic chaperone C-domain"/>
    <property type="match status" value="1"/>
</dbReference>
<dbReference type="FunFam" id="2.60.40.10:FF:000458">
    <property type="entry name" value="Molecular chaperone FimC"/>
    <property type="match status" value="1"/>
</dbReference>
<comment type="subcellular location">
    <subcellularLocation>
        <location evidence="1">Periplasm</location>
    </subcellularLocation>
</comment>
<sequence length="248" mass="27107">MLRRSIYVVTALLSMMFYSSAQASISLSSTRVVFDAKDKEASITVRNSGANEVLVQSWLESNNQAGDSIPFAITPPLARLDGNGQQVLRILFQGSGVPTNRESAFWLNVQEIPQKAEGKNILQLAVRQRIKMFYRPAGLPGEARKAASELKWQLQGHGKNAALQVQNNSAFHVSMIDLKVTGAQLADTNNNRHMVAPGETRSIPLSNTAEKTPVKLSFISINDFGGGDHYKAELKSGTPVQAIQDKSR</sequence>
<reference evidence="10 11" key="1">
    <citation type="submission" date="2018-06" db="EMBL/GenBank/DDBJ databases">
        <authorList>
            <person name="Zhirakovskaya E."/>
        </authorList>
    </citation>
    <scope>NUCLEOTIDE SEQUENCE [LARGE SCALE GENOMIC DNA]</scope>
    <source>
        <strain evidence="10 11">LY3</strain>
    </source>
</reference>
<dbReference type="InterPro" id="IPR001829">
    <property type="entry name" value="Pili_assmbl_chaperone_bac"/>
</dbReference>
<dbReference type="PANTHER" id="PTHR30251">
    <property type="entry name" value="PILUS ASSEMBLY CHAPERONE"/>
    <property type="match status" value="1"/>
</dbReference>
<dbReference type="AlphaFoldDB" id="A0A327NEW4"/>
<keyword evidence="3" id="KW-1029">Fimbrium biogenesis</keyword>
<organism evidence="10 11">
    <name type="scientific">Pseudomonas fluorescens</name>
    <dbReference type="NCBI Taxonomy" id="294"/>
    <lineage>
        <taxon>Bacteria</taxon>
        <taxon>Pseudomonadati</taxon>
        <taxon>Pseudomonadota</taxon>
        <taxon>Gammaproteobacteria</taxon>
        <taxon>Pseudomonadales</taxon>
        <taxon>Pseudomonadaceae</taxon>
        <taxon>Pseudomonas</taxon>
    </lineage>
</organism>
<dbReference type="Pfam" id="PF02753">
    <property type="entry name" value="PapD_C"/>
    <property type="match status" value="1"/>
</dbReference>
<dbReference type="InterPro" id="IPR050643">
    <property type="entry name" value="Periplasmic_pilus_chap"/>
</dbReference>
<keyword evidence="4 7" id="KW-0732">Signal</keyword>
<keyword evidence="6" id="KW-0143">Chaperone</keyword>
<dbReference type="InterPro" id="IPR013783">
    <property type="entry name" value="Ig-like_fold"/>
</dbReference>
<comment type="similarity">
    <text evidence="2">Belongs to the periplasmic pilus chaperone family.</text>
</comment>
<evidence type="ECO:0000256" key="3">
    <source>
        <dbReference type="ARBA" id="ARBA00022558"/>
    </source>
</evidence>
<proteinExistence type="inferred from homology"/>
<feature type="chain" id="PRO_5016252712" evidence="7">
    <location>
        <begin position="24"/>
        <end position="248"/>
    </location>
</feature>
<evidence type="ECO:0000313" key="10">
    <source>
        <dbReference type="EMBL" id="RAI71098.1"/>
    </source>
</evidence>
<feature type="signal peptide" evidence="7">
    <location>
        <begin position="1"/>
        <end position="23"/>
    </location>
</feature>
<feature type="domain" description="Pili assembly chaperone N-terminal" evidence="8">
    <location>
        <begin position="25"/>
        <end position="139"/>
    </location>
</feature>
<evidence type="ECO:0000256" key="1">
    <source>
        <dbReference type="ARBA" id="ARBA00004418"/>
    </source>
</evidence>
<accession>A0A327NEW4</accession>
<dbReference type="InterPro" id="IPR008962">
    <property type="entry name" value="PapD-like_sf"/>
</dbReference>
<name>A0A327NEW4_PSEFL</name>
<evidence type="ECO:0000256" key="6">
    <source>
        <dbReference type="ARBA" id="ARBA00023186"/>
    </source>
</evidence>
<evidence type="ECO:0000256" key="2">
    <source>
        <dbReference type="ARBA" id="ARBA00007399"/>
    </source>
</evidence>
<evidence type="ECO:0000259" key="9">
    <source>
        <dbReference type="Pfam" id="PF02753"/>
    </source>
</evidence>
<dbReference type="InterPro" id="IPR016148">
    <property type="entry name" value="Pili_assmbl_chaperone_C"/>
</dbReference>
<dbReference type="Proteomes" id="UP000249493">
    <property type="component" value="Unassembled WGS sequence"/>
</dbReference>
<dbReference type="PANTHER" id="PTHR30251:SF2">
    <property type="entry name" value="FIMBRIAL CHAPERONE YADV-RELATED"/>
    <property type="match status" value="1"/>
</dbReference>